<feature type="compositionally biased region" description="Low complexity" evidence="7">
    <location>
        <begin position="7"/>
        <end position="20"/>
    </location>
</feature>
<dbReference type="OrthoDB" id="10262814at2759"/>
<protein>
    <recommendedName>
        <fullName evidence="8">F-box domain-containing protein</fullName>
    </recommendedName>
</protein>
<dbReference type="InterPro" id="IPR047260">
    <property type="entry name" value="ERCC1-like_central_dom"/>
</dbReference>
<dbReference type="SUPFAM" id="SSF81383">
    <property type="entry name" value="F-box domain"/>
    <property type="match status" value="1"/>
</dbReference>
<evidence type="ECO:0000256" key="3">
    <source>
        <dbReference type="ARBA" id="ARBA00022763"/>
    </source>
</evidence>
<feature type="region of interest" description="Disordered" evidence="7">
    <location>
        <begin position="1"/>
        <end position="61"/>
    </location>
</feature>
<dbReference type="GO" id="GO:0006312">
    <property type="term" value="P:mitotic recombination"/>
    <property type="evidence" value="ECO:0007669"/>
    <property type="project" value="TreeGrafter"/>
</dbReference>
<proteinExistence type="inferred from homology"/>
<evidence type="ECO:0000313" key="10">
    <source>
        <dbReference type="Proteomes" id="UP000676310"/>
    </source>
</evidence>
<dbReference type="PROSITE" id="PS50181">
    <property type="entry name" value="FBOX"/>
    <property type="match status" value="1"/>
</dbReference>
<dbReference type="GO" id="GO:0006302">
    <property type="term" value="P:double-strand break repair"/>
    <property type="evidence" value="ECO:0007669"/>
    <property type="project" value="UniProtKB-ARBA"/>
</dbReference>
<name>A0A8J2MZD2_9PLEO</name>
<keyword evidence="5" id="KW-0234">DNA repair</keyword>
<accession>A0A8J2MZD2</accession>
<dbReference type="Pfam" id="PF03834">
    <property type="entry name" value="Rad10"/>
    <property type="match status" value="1"/>
</dbReference>
<gene>
    <name evidence="9" type="ORF">ALTATR162_LOCUS4745</name>
</gene>
<keyword evidence="3" id="KW-0227">DNA damage</keyword>
<dbReference type="InterPro" id="IPR010994">
    <property type="entry name" value="RuvA_2-like"/>
</dbReference>
<feature type="compositionally biased region" description="Basic and acidic residues" evidence="7">
    <location>
        <begin position="337"/>
        <end position="350"/>
    </location>
</feature>
<dbReference type="GeneID" id="67016446"/>
<dbReference type="Gene3D" id="1.20.1280.50">
    <property type="match status" value="1"/>
</dbReference>
<dbReference type="InterPro" id="IPR001810">
    <property type="entry name" value="F-box_dom"/>
</dbReference>
<dbReference type="InterPro" id="IPR011335">
    <property type="entry name" value="Restrct_endonuc-II-like"/>
</dbReference>
<dbReference type="Gene3D" id="1.10.150.20">
    <property type="entry name" value="5' to 3' exonuclease, C-terminal subdomain"/>
    <property type="match status" value="1"/>
</dbReference>
<evidence type="ECO:0000259" key="8">
    <source>
        <dbReference type="PROSITE" id="PS50181"/>
    </source>
</evidence>
<dbReference type="SUPFAM" id="SSF52980">
    <property type="entry name" value="Restriction endonuclease-like"/>
    <property type="match status" value="1"/>
</dbReference>
<feature type="domain" description="F-box" evidence="8">
    <location>
        <begin position="393"/>
        <end position="438"/>
    </location>
</feature>
<evidence type="ECO:0000256" key="6">
    <source>
        <dbReference type="ARBA" id="ARBA00023242"/>
    </source>
</evidence>
<dbReference type="Gene3D" id="3.40.50.10130">
    <property type="match status" value="1"/>
</dbReference>
<comment type="caution">
    <text evidence="9">The sequence shown here is derived from an EMBL/GenBank/DDBJ whole genome shotgun (WGS) entry which is preliminary data.</text>
</comment>
<dbReference type="SUPFAM" id="SSF47781">
    <property type="entry name" value="RuvA domain 2-like"/>
    <property type="match status" value="1"/>
</dbReference>
<evidence type="ECO:0000256" key="1">
    <source>
        <dbReference type="ARBA" id="ARBA00004123"/>
    </source>
</evidence>
<dbReference type="GO" id="GO:0000110">
    <property type="term" value="C:nucleotide-excision repair factor 1 complex"/>
    <property type="evidence" value="ECO:0007669"/>
    <property type="project" value="TreeGrafter"/>
</dbReference>
<keyword evidence="4" id="KW-0238">DNA-binding</keyword>
<dbReference type="InterPro" id="IPR004579">
    <property type="entry name" value="ERCC1/RAD10/SWI10"/>
</dbReference>
<organism evidence="9 10">
    <name type="scientific">Alternaria atra</name>
    <dbReference type="NCBI Taxonomy" id="119953"/>
    <lineage>
        <taxon>Eukaryota</taxon>
        <taxon>Fungi</taxon>
        <taxon>Dikarya</taxon>
        <taxon>Ascomycota</taxon>
        <taxon>Pezizomycotina</taxon>
        <taxon>Dothideomycetes</taxon>
        <taxon>Pleosporomycetidae</taxon>
        <taxon>Pleosporales</taxon>
        <taxon>Pleosporineae</taxon>
        <taxon>Pleosporaceae</taxon>
        <taxon>Alternaria</taxon>
        <taxon>Alternaria sect. Ulocladioides</taxon>
    </lineage>
</organism>
<evidence type="ECO:0000313" key="9">
    <source>
        <dbReference type="EMBL" id="CAG5156952.1"/>
    </source>
</evidence>
<dbReference type="PANTHER" id="PTHR12749">
    <property type="entry name" value="EXCISION REPAIR CROSS-COMPLEMENTING 1 ERCC1"/>
    <property type="match status" value="1"/>
</dbReference>
<dbReference type="EMBL" id="CAJRGZ010000017">
    <property type="protein sequence ID" value="CAG5156952.1"/>
    <property type="molecule type" value="Genomic_DNA"/>
</dbReference>
<evidence type="ECO:0000256" key="5">
    <source>
        <dbReference type="ARBA" id="ARBA00023204"/>
    </source>
</evidence>
<evidence type="ECO:0000256" key="4">
    <source>
        <dbReference type="ARBA" id="ARBA00023125"/>
    </source>
</evidence>
<reference evidence="9" key="1">
    <citation type="submission" date="2021-05" db="EMBL/GenBank/DDBJ databases">
        <authorList>
            <person name="Stam R."/>
        </authorList>
    </citation>
    <scope>NUCLEOTIDE SEQUENCE</scope>
    <source>
        <strain evidence="9">CS162</strain>
    </source>
</reference>
<dbReference type="AlphaFoldDB" id="A0A8J2MZD2"/>
<dbReference type="NCBIfam" id="TIGR00597">
    <property type="entry name" value="rad10"/>
    <property type="match status" value="1"/>
</dbReference>
<dbReference type="InterPro" id="IPR036047">
    <property type="entry name" value="F-box-like_dom_sf"/>
</dbReference>
<dbReference type="GO" id="GO:0003684">
    <property type="term" value="F:damaged DNA binding"/>
    <property type="evidence" value="ECO:0007669"/>
    <property type="project" value="InterPro"/>
</dbReference>
<dbReference type="GO" id="GO:0003697">
    <property type="term" value="F:single-stranded DNA binding"/>
    <property type="evidence" value="ECO:0007669"/>
    <property type="project" value="TreeGrafter"/>
</dbReference>
<evidence type="ECO:0000256" key="7">
    <source>
        <dbReference type="SAM" id="MobiDB-lite"/>
    </source>
</evidence>
<keyword evidence="10" id="KW-1185">Reference proteome</keyword>
<dbReference type="GO" id="GO:0070522">
    <property type="term" value="C:ERCC4-ERCC1 complex"/>
    <property type="evidence" value="ECO:0007669"/>
    <property type="project" value="TreeGrafter"/>
</dbReference>
<feature type="region of interest" description="Disordered" evidence="7">
    <location>
        <begin position="328"/>
        <end position="368"/>
    </location>
</feature>
<dbReference type="Proteomes" id="UP000676310">
    <property type="component" value="Unassembled WGS sequence"/>
</dbReference>
<dbReference type="CDD" id="cd22325">
    <property type="entry name" value="ERCC1_C-like"/>
    <property type="match status" value="1"/>
</dbReference>
<evidence type="ECO:0000256" key="2">
    <source>
        <dbReference type="ARBA" id="ARBA00008283"/>
    </source>
</evidence>
<comment type="subcellular location">
    <subcellularLocation>
        <location evidence="1">Nucleus</location>
    </subcellularLocation>
</comment>
<dbReference type="Pfam" id="PF12937">
    <property type="entry name" value="F-box-like"/>
    <property type="match status" value="1"/>
</dbReference>
<comment type="similarity">
    <text evidence="2">Belongs to the ERCC1/RAD10/SWI10 family.</text>
</comment>
<dbReference type="RefSeq" id="XP_043168295.1">
    <property type="nucleotide sequence ID" value="XM_043312360.1"/>
</dbReference>
<dbReference type="FunFam" id="3.40.50.10130:FF:000001">
    <property type="entry name" value="DNA excision repair protein ERCC-1"/>
    <property type="match status" value="1"/>
</dbReference>
<dbReference type="CDD" id="cd09917">
    <property type="entry name" value="F-box_SF"/>
    <property type="match status" value="1"/>
</dbReference>
<sequence>MDDNRLRAGGSASAALANAAKTARSEASNPPAPSNAPKVQQPKPQALPSRSGPSSILVSPRQKGNPILNSVRSVAWEYSDIPADYVVGATTCALFLSLKYHRLHPEYIYNRIRDLKGQYSLRILLTMVDIENHEDPLRELSKTSLVNNVTVMLCWSAQEAGRYLELFKTFENAAPTGIRAQQAGTYSEKMVEFITVPRSINKTDAVGLVSNFGSIRTAINAGPEEIGLIAGWGDKKVQRWCNAVREPFRVKKAARRGVGQDSNRATMSHDISMAEGEEQMPTTADADDTAHHRVDDAGPLAIELARSAPFAALGSDADQRPDHRLAEDLNQDDEEAMREAELGRVSEGSEAHPTAPKPGKRKQVEEENMSEGVMAALSKLRKHISKIRNHQKMGSFTLLPAELQIEIFDYLQATDVKAARAVSRTFRNNATPALFRSIVACARYQALGAFQNVSLHPIYSDYVREIVFDGTLYDGLLARDSRLYSRTENATGRFPSEFFFAMRPRWKRYQDLYEAQESMKVDGVLLHSIERGLGNMQNISSIVYSPHEHTIPIERKITRDLLPRGAPPGGLGDNRTTDSDHPFRQLIGAIFMSGYTGIRQLTIEAPREGHSCTELSLDVFAFPEPNDLYAGSHLFQHLVRLNFNLSILNVQHENSHSMTVIDSPTQQLENLAKVLKVSQDLQHFSFGILNWQYLDQPMWDGGSIPEGRSIVDFIGLGATWPKLRTLRLEGLYARERDLCEVITRHKDTLRSLTFAKSTLCIGLWIEVVNEVTFNTSMITTFVLDKVNEDVGAWSARADTKTKRMLGYEGHLVVAKDGEREFVDTNPDKPSVNNVRRHVH</sequence>
<keyword evidence="6" id="KW-0539">Nucleus</keyword>
<dbReference type="PANTHER" id="PTHR12749:SF0">
    <property type="entry name" value="DNA EXCISION REPAIR PROTEIN ERCC-1"/>
    <property type="match status" value="1"/>
</dbReference>
<dbReference type="GO" id="GO:0070914">
    <property type="term" value="P:UV-damage excision repair"/>
    <property type="evidence" value="ECO:0007669"/>
    <property type="project" value="TreeGrafter"/>
</dbReference>